<gene>
    <name evidence="2" type="ORF">FA13DRAFT_1738009</name>
</gene>
<accession>A0A4Y7SUY8</accession>
<evidence type="ECO:0000256" key="1">
    <source>
        <dbReference type="SAM" id="MobiDB-lite"/>
    </source>
</evidence>
<comment type="caution">
    <text evidence="2">The sequence shown here is derived from an EMBL/GenBank/DDBJ whole genome shotgun (WGS) entry which is preliminary data.</text>
</comment>
<evidence type="ECO:0000313" key="2">
    <source>
        <dbReference type="EMBL" id="TEB25686.1"/>
    </source>
</evidence>
<feature type="compositionally biased region" description="Basic and acidic residues" evidence="1">
    <location>
        <begin position="166"/>
        <end position="176"/>
    </location>
</feature>
<feature type="region of interest" description="Disordered" evidence="1">
    <location>
        <begin position="150"/>
        <end position="245"/>
    </location>
</feature>
<name>A0A4Y7SUY8_COPMI</name>
<sequence length="706" mass="76164">MDPTAFREVAEPTFQRWVIGRQEVFLSTSDSTASPFKLKRRRNTYCDGISLDAAVEQVMATLGPSGIGIVDASAPAGQGDEDDGSGTLCQYINGENQQATSSQLEFDTANTSVAGVDAATETGEDDWSRDLSTNAHIETFEDATLDQLQHASTDAPSACDNATTASRHDALERLTEPDDDDMPRPTKRARFEGDTDVTTPQTIDPTDSSERKGRLSRQSSRTGLNLAVRPHETPEPTFAFSEQSSPLVDDHYAVPEKCIQPTREDPEDVSAAVHDGSLEVFNIRDDHLLATLKHGAYTPPFNPGRGRADLGDPGSLSGTVMPSERGIQEMVLNDQRNRRGRSDGAESFEAVHASIQNTSSPTSTNPYIVGKGKTRARRATKSTLPHVTEVPCAAANTGATGIQLPENYDNLSYGRQQTFWRKQTATIDLSSPSASSSSVQFSTGIASTSGSSASVLQLPPPTGNTAAQQSPQADQQEKHPFPLLKINSEVPNVFTSPGQDLTSALYAHAYLPDDKGGLPAYINGKPTTKAMRESHSRDVYEYSLTERLTQGCQSHPAIKRMFAANNSQVAGQVGTSTSTSTASTTGGSATNTNTTTTPTNPAAGLNDLYPCAWRVNGGKKCGLYLPFDKDAIQLHYEVFHPEARAWSDDMEKCEWAACGRPTKAKNMAAHTMSNHVGPKANYYRICDERECLTRSNGCAKCDTHRG</sequence>
<protein>
    <submittedName>
        <fullName evidence="2">Uncharacterized protein</fullName>
    </submittedName>
</protein>
<keyword evidence="3" id="KW-1185">Reference proteome</keyword>
<dbReference type="EMBL" id="QPFP01000054">
    <property type="protein sequence ID" value="TEB25686.1"/>
    <property type="molecule type" value="Genomic_DNA"/>
</dbReference>
<dbReference type="Proteomes" id="UP000298030">
    <property type="component" value="Unassembled WGS sequence"/>
</dbReference>
<proteinExistence type="predicted"/>
<feature type="compositionally biased region" description="Polar residues" evidence="1">
    <location>
        <begin position="196"/>
        <end position="206"/>
    </location>
</feature>
<feature type="compositionally biased region" description="Polar residues" evidence="1">
    <location>
        <begin position="463"/>
        <end position="474"/>
    </location>
</feature>
<dbReference type="AlphaFoldDB" id="A0A4Y7SUY8"/>
<feature type="compositionally biased region" description="Polar residues" evidence="1">
    <location>
        <begin position="150"/>
        <end position="165"/>
    </location>
</feature>
<evidence type="ECO:0000313" key="3">
    <source>
        <dbReference type="Proteomes" id="UP000298030"/>
    </source>
</evidence>
<feature type="compositionally biased region" description="Low complexity" evidence="1">
    <location>
        <begin position="574"/>
        <end position="601"/>
    </location>
</feature>
<feature type="region of interest" description="Disordered" evidence="1">
    <location>
        <begin position="572"/>
        <end position="601"/>
    </location>
</feature>
<reference evidence="2 3" key="1">
    <citation type="journal article" date="2019" name="Nat. Ecol. Evol.">
        <title>Megaphylogeny resolves global patterns of mushroom evolution.</title>
        <authorList>
            <person name="Varga T."/>
            <person name="Krizsan K."/>
            <person name="Foldi C."/>
            <person name="Dima B."/>
            <person name="Sanchez-Garcia M."/>
            <person name="Sanchez-Ramirez S."/>
            <person name="Szollosi G.J."/>
            <person name="Szarkandi J.G."/>
            <person name="Papp V."/>
            <person name="Albert L."/>
            <person name="Andreopoulos W."/>
            <person name="Angelini C."/>
            <person name="Antonin V."/>
            <person name="Barry K.W."/>
            <person name="Bougher N.L."/>
            <person name="Buchanan P."/>
            <person name="Buyck B."/>
            <person name="Bense V."/>
            <person name="Catcheside P."/>
            <person name="Chovatia M."/>
            <person name="Cooper J."/>
            <person name="Damon W."/>
            <person name="Desjardin D."/>
            <person name="Finy P."/>
            <person name="Geml J."/>
            <person name="Haridas S."/>
            <person name="Hughes K."/>
            <person name="Justo A."/>
            <person name="Karasinski D."/>
            <person name="Kautmanova I."/>
            <person name="Kiss B."/>
            <person name="Kocsube S."/>
            <person name="Kotiranta H."/>
            <person name="LaButti K.M."/>
            <person name="Lechner B.E."/>
            <person name="Liimatainen K."/>
            <person name="Lipzen A."/>
            <person name="Lukacs Z."/>
            <person name="Mihaltcheva S."/>
            <person name="Morgado L.N."/>
            <person name="Niskanen T."/>
            <person name="Noordeloos M.E."/>
            <person name="Ohm R.A."/>
            <person name="Ortiz-Santana B."/>
            <person name="Ovrebo C."/>
            <person name="Racz N."/>
            <person name="Riley R."/>
            <person name="Savchenko A."/>
            <person name="Shiryaev A."/>
            <person name="Soop K."/>
            <person name="Spirin V."/>
            <person name="Szebenyi C."/>
            <person name="Tomsovsky M."/>
            <person name="Tulloss R.E."/>
            <person name="Uehling J."/>
            <person name="Grigoriev I.V."/>
            <person name="Vagvolgyi C."/>
            <person name="Papp T."/>
            <person name="Martin F.M."/>
            <person name="Miettinen O."/>
            <person name="Hibbett D.S."/>
            <person name="Nagy L.G."/>
        </authorList>
    </citation>
    <scope>NUCLEOTIDE SEQUENCE [LARGE SCALE GENOMIC DNA]</scope>
    <source>
        <strain evidence="2 3">FP101781</strain>
    </source>
</reference>
<feature type="region of interest" description="Disordered" evidence="1">
    <location>
        <begin position="450"/>
        <end position="477"/>
    </location>
</feature>
<organism evidence="2 3">
    <name type="scientific">Coprinellus micaceus</name>
    <name type="common">Glistening ink-cap mushroom</name>
    <name type="synonym">Coprinus micaceus</name>
    <dbReference type="NCBI Taxonomy" id="71717"/>
    <lineage>
        <taxon>Eukaryota</taxon>
        <taxon>Fungi</taxon>
        <taxon>Dikarya</taxon>
        <taxon>Basidiomycota</taxon>
        <taxon>Agaricomycotina</taxon>
        <taxon>Agaricomycetes</taxon>
        <taxon>Agaricomycetidae</taxon>
        <taxon>Agaricales</taxon>
        <taxon>Agaricineae</taxon>
        <taxon>Psathyrellaceae</taxon>
        <taxon>Coprinellus</taxon>
    </lineage>
</organism>